<feature type="chain" id="PRO_5015024203" description="Zinc metalloproteinase" evidence="11 13">
    <location>
        <begin position="23"/>
        <end position="488"/>
    </location>
</feature>
<protein>
    <recommendedName>
        <fullName evidence="11">Zinc metalloproteinase</fullName>
    </recommendedName>
</protein>
<accession>A0A0N5C0Y3</accession>
<evidence type="ECO:0000256" key="7">
    <source>
        <dbReference type="ARBA" id="ARBA00022833"/>
    </source>
</evidence>
<dbReference type="PRINTS" id="PR00480">
    <property type="entry name" value="ASTACIN"/>
</dbReference>
<evidence type="ECO:0000256" key="5">
    <source>
        <dbReference type="ARBA" id="ARBA00022729"/>
    </source>
</evidence>
<evidence type="ECO:0000256" key="2">
    <source>
        <dbReference type="ARBA" id="ARBA00022525"/>
    </source>
</evidence>
<evidence type="ECO:0000256" key="6">
    <source>
        <dbReference type="ARBA" id="ARBA00022801"/>
    </source>
</evidence>
<feature type="binding site" evidence="12">
    <location>
        <position position="217"/>
    </location>
    <ligand>
        <name>Zn(2+)</name>
        <dbReference type="ChEBI" id="CHEBI:29105"/>
        <note>catalytic</note>
    </ligand>
</feature>
<dbReference type="CDD" id="cd04280">
    <property type="entry name" value="ZnMc_astacin_like"/>
    <property type="match status" value="1"/>
</dbReference>
<keyword evidence="8 12" id="KW-0482">Metalloprotease</keyword>
<comment type="cofactor">
    <cofactor evidence="12 13">
        <name>Zn(2+)</name>
        <dbReference type="ChEBI" id="CHEBI:29105"/>
    </cofactor>
    <text evidence="12 13">Binds 1 zinc ion per subunit.</text>
</comment>
<evidence type="ECO:0000256" key="10">
    <source>
        <dbReference type="ARBA" id="ARBA00023180"/>
    </source>
</evidence>
<dbReference type="Pfam" id="PF01400">
    <property type="entry name" value="Astacin"/>
    <property type="match status" value="1"/>
</dbReference>
<proteinExistence type="predicted"/>
<dbReference type="InterPro" id="IPR000742">
    <property type="entry name" value="EGF"/>
</dbReference>
<evidence type="ECO:0000259" key="14">
    <source>
        <dbReference type="PROSITE" id="PS51864"/>
    </source>
</evidence>
<feature type="disulfide bond" evidence="12">
    <location>
        <begin position="164"/>
        <end position="319"/>
    </location>
</feature>
<dbReference type="InterPro" id="IPR001506">
    <property type="entry name" value="Peptidase_M12A"/>
</dbReference>
<keyword evidence="3 12" id="KW-0645">Protease</keyword>
<dbReference type="GO" id="GO:0005576">
    <property type="term" value="C:extracellular region"/>
    <property type="evidence" value="ECO:0007669"/>
    <property type="project" value="UniProtKB-SubCell"/>
</dbReference>
<keyword evidence="4 12" id="KW-0479">Metal-binding</keyword>
<evidence type="ECO:0000256" key="13">
    <source>
        <dbReference type="RuleBase" id="RU361183"/>
    </source>
</evidence>
<comment type="caution">
    <text evidence="12">Lacks conserved residue(s) required for the propagation of feature annotation.</text>
</comment>
<dbReference type="SUPFAM" id="SSF55486">
    <property type="entry name" value="Metalloproteases ('zincins'), catalytic domain"/>
    <property type="match status" value="1"/>
</dbReference>
<evidence type="ECO:0000313" key="16">
    <source>
        <dbReference type="WBParaSite" id="SPAL_0001166200.1"/>
    </source>
</evidence>
<dbReference type="PROSITE" id="PS01186">
    <property type="entry name" value="EGF_2"/>
    <property type="match status" value="1"/>
</dbReference>
<dbReference type="Proteomes" id="UP000046392">
    <property type="component" value="Unplaced"/>
</dbReference>
<name>A0A0N5C0Y3_STREA</name>
<feature type="domain" description="Peptidase M12A" evidence="14">
    <location>
        <begin position="125"/>
        <end position="320"/>
    </location>
</feature>
<evidence type="ECO:0000256" key="3">
    <source>
        <dbReference type="ARBA" id="ARBA00022670"/>
    </source>
</evidence>
<evidence type="ECO:0000256" key="4">
    <source>
        <dbReference type="ARBA" id="ARBA00022723"/>
    </source>
</evidence>
<evidence type="ECO:0000256" key="11">
    <source>
        <dbReference type="PIRNR" id="PIRNR036365"/>
    </source>
</evidence>
<sequence>MKNKNIVLLLIFLFVIFSSFQANDLVSINEEKDLENTNKISAILEKIVQKVLKISGGFVEKFTQNNNKINEINNNIGKNPRLFQGDVVLSSQEGEEILNQVVENVENAGIDVSEIIGETERRKKRKMSGNMTLAWEFPIPYIVENEVNDTLVMIALKLIELETCITFKREYALVPNKAGLRFFKGTGCYSYIGRKFLDIFQDVSIGEGCETIGTIQHETMHALGVYHEQARADRDKYLQIFLNNVEKGNEFNFLKVEPNSSFIYNTKYDYGSAMQYPSTAFSMNNSVTMLPIKPHYNKTLGVNSGMTFVDVKLLNNHYCKNNCSKKITCENKGYQSPINCSRCICPDGYFGDYCTELPQKKPSCGDPVIEITKRKKYLYTAGSGNCIHHLNTTSDKKLKITFTFLNYYPGYEGRCKLENSLEVKYLKDKTVTGALFCLTDNATIISRNNHVIVHHRSTQTNNGATLVIESIEDSSTTSGVLKPIMVRL</sequence>
<keyword evidence="6 12" id="KW-0378">Hydrolase</keyword>
<feature type="binding site" evidence="12">
    <location>
        <position position="227"/>
    </location>
    <ligand>
        <name>Zn(2+)</name>
        <dbReference type="ChEBI" id="CHEBI:29105"/>
        <note>catalytic</note>
    </ligand>
</feature>
<reference evidence="16" key="1">
    <citation type="submission" date="2017-02" db="UniProtKB">
        <authorList>
            <consortium name="WormBaseParasite"/>
        </authorList>
    </citation>
    <scope>IDENTIFICATION</scope>
</reference>
<evidence type="ECO:0000256" key="8">
    <source>
        <dbReference type="ARBA" id="ARBA00023049"/>
    </source>
</evidence>
<dbReference type="InterPro" id="IPR006026">
    <property type="entry name" value="Peptidase_Metallo"/>
</dbReference>
<dbReference type="PIRSF" id="PIRSF036365">
    <property type="entry name" value="Astacin_nematoda"/>
    <property type="match status" value="1"/>
</dbReference>
<keyword evidence="7 12" id="KW-0862">Zinc</keyword>
<dbReference type="InterPro" id="IPR024079">
    <property type="entry name" value="MetalloPept_cat_dom_sf"/>
</dbReference>
<dbReference type="PROSITE" id="PS51864">
    <property type="entry name" value="ASTACIN"/>
    <property type="match status" value="1"/>
</dbReference>
<dbReference type="GO" id="GO:0004222">
    <property type="term" value="F:metalloendopeptidase activity"/>
    <property type="evidence" value="ECO:0007669"/>
    <property type="project" value="UniProtKB-UniRule"/>
</dbReference>
<feature type="active site" evidence="12">
    <location>
        <position position="218"/>
    </location>
</feature>
<dbReference type="PROSITE" id="PS00022">
    <property type="entry name" value="EGF_1"/>
    <property type="match status" value="1"/>
</dbReference>
<dbReference type="SMART" id="SM00235">
    <property type="entry name" value="ZnMc"/>
    <property type="match status" value="1"/>
</dbReference>
<keyword evidence="9 12" id="KW-1015">Disulfide bond</keyword>
<evidence type="ECO:0000256" key="9">
    <source>
        <dbReference type="ARBA" id="ARBA00023157"/>
    </source>
</evidence>
<dbReference type="WBParaSite" id="SPAL_0001166200.1">
    <property type="protein sequence ID" value="SPAL_0001166200.1"/>
    <property type="gene ID" value="SPAL_0001166200"/>
</dbReference>
<evidence type="ECO:0000256" key="12">
    <source>
        <dbReference type="PROSITE-ProRule" id="PRU01211"/>
    </source>
</evidence>
<dbReference type="InterPro" id="IPR017050">
    <property type="entry name" value="Metallopeptidase_nem"/>
</dbReference>
<evidence type="ECO:0000313" key="15">
    <source>
        <dbReference type="Proteomes" id="UP000046392"/>
    </source>
</evidence>
<dbReference type="GO" id="GO:0018996">
    <property type="term" value="P:molting cycle, collagen and cuticulin-based cuticle"/>
    <property type="evidence" value="ECO:0007669"/>
    <property type="project" value="InterPro"/>
</dbReference>
<dbReference type="PANTHER" id="PTHR10127:SF780">
    <property type="entry name" value="METALLOENDOPEPTIDASE"/>
    <property type="match status" value="1"/>
</dbReference>
<keyword evidence="2 11" id="KW-0964">Secreted</keyword>
<dbReference type="GO" id="GO:0008270">
    <property type="term" value="F:zinc ion binding"/>
    <property type="evidence" value="ECO:0007669"/>
    <property type="project" value="UniProtKB-UniRule"/>
</dbReference>
<dbReference type="PANTHER" id="PTHR10127">
    <property type="entry name" value="DISCOIDIN, CUB, EGF, LAMININ , AND ZINC METALLOPROTEASE DOMAIN CONTAINING"/>
    <property type="match status" value="1"/>
</dbReference>
<dbReference type="Gene3D" id="3.40.390.10">
    <property type="entry name" value="Collagenase (Catalytic Domain)"/>
    <property type="match status" value="1"/>
</dbReference>
<keyword evidence="10" id="KW-0325">Glycoprotein</keyword>
<keyword evidence="5 11" id="KW-0732">Signal</keyword>
<keyword evidence="15" id="KW-1185">Reference proteome</keyword>
<evidence type="ECO:0000256" key="1">
    <source>
        <dbReference type="ARBA" id="ARBA00004613"/>
    </source>
</evidence>
<feature type="binding site" evidence="12">
    <location>
        <position position="221"/>
    </location>
    <ligand>
        <name>Zn(2+)</name>
        <dbReference type="ChEBI" id="CHEBI:29105"/>
        <note>catalytic</note>
    </ligand>
</feature>
<feature type="signal peptide" evidence="11 13">
    <location>
        <begin position="1"/>
        <end position="22"/>
    </location>
</feature>
<dbReference type="GO" id="GO:0006508">
    <property type="term" value="P:proteolysis"/>
    <property type="evidence" value="ECO:0007669"/>
    <property type="project" value="UniProtKB-KW"/>
</dbReference>
<dbReference type="InterPro" id="IPR034035">
    <property type="entry name" value="Astacin-like_dom"/>
</dbReference>
<dbReference type="AlphaFoldDB" id="A0A0N5C0Y3"/>
<comment type="subcellular location">
    <subcellularLocation>
        <location evidence="1 11">Secreted</location>
    </subcellularLocation>
</comment>
<organism evidence="15 16">
    <name type="scientific">Strongyloides papillosus</name>
    <name type="common">Intestinal threadworm</name>
    <dbReference type="NCBI Taxonomy" id="174720"/>
    <lineage>
        <taxon>Eukaryota</taxon>
        <taxon>Metazoa</taxon>
        <taxon>Ecdysozoa</taxon>
        <taxon>Nematoda</taxon>
        <taxon>Chromadorea</taxon>
        <taxon>Rhabditida</taxon>
        <taxon>Tylenchina</taxon>
        <taxon>Panagrolaimomorpha</taxon>
        <taxon>Strongyloidoidea</taxon>
        <taxon>Strongyloididae</taxon>
        <taxon>Strongyloides</taxon>
    </lineage>
</organism>